<protein>
    <submittedName>
        <fullName evidence="1">Stabilin-1</fullName>
    </submittedName>
</protein>
<organism evidence="1 2">
    <name type="scientific">Lates japonicus</name>
    <name type="common">Japanese lates</name>
    <dbReference type="NCBI Taxonomy" id="270547"/>
    <lineage>
        <taxon>Eukaryota</taxon>
        <taxon>Metazoa</taxon>
        <taxon>Chordata</taxon>
        <taxon>Craniata</taxon>
        <taxon>Vertebrata</taxon>
        <taxon>Euteleostomi</taxon>
        <taxon>Actinopterygii</taxon>
        <taxon>Neopterygii</taxon>
        <taxon>Teleostei</taxon>
        <taxon>Neoteleostei</taxon>
        <taxon>Acanthomorphata</taxon>
        <taxon>Carangaria</taxon>
        <taxon>Carangaria incertae sedis</taxon>
        <taxon>Centropomidae</taxon>
        <taxon>Lates</taxon>
    </lineage>
</organism>
<evidence type="ECO:0000313" key="1">
    <source>
        <dbReference type="EMBL" id="GLD47692.1"/>
    </source>
</evidence>
<name>A0AAD3M512_LATJO</name>
<sequence length="137" mass="14199">MEMNAIPNLLPGKDRALFQLSQKAACPGGVRPLCGNHGDRDDGRTWVQEAVGVMRACRGKACELCVAGHHGPPNCTGSIPEECCSAMLRPIASVGCLQSGFQGNGTSAAQSHVEYSAARDTGISAVFISHDDSNSGG</sequence>
<proteinExistence type="predicted"/>
<keyword evidence="2" id="KW-1185">Reference proteome</keyword>
<comment type="caution">
    <text evidence="1">The sequence shown here is derived from an EMBL/GenBank/DDBJ whole genome shotgun (WGS) entry which is preliminary data.</text>
</comment>
<dbReference type="Proteomes" id="UP001279410">
    <property type="component" value="Unassembled WGS sequence"/>
</dbReference>
<dbReference type="EMBL" id="BRZM01003360">
    <property type="protein sequence ID" value="GLD47692.1"/>
    <property type="molecule type" value="Genomic_DNA"/>
</dbReference>
<evidence type="ECO:0000313" key="2">
    <source>
        <dbReference type="Proteomes" id="UP001279410"/>
    </source>
</evidence>
<gene>
    <name evidence="1" type="ORF">AKAME5_002721200</name>
</gene>
<reference evidence="1" key="1">
    <citation type="submission" date="2022-08" db="EMBL/GenBank/DDBJ databases">
        <title>Genome sequencing of akame (Lates japonicus).</title>
        <authorList>
            <person name="Hashiguchi Y."/>
            <person name="Takahashi H."/>
        </authorList>
    </citation>
    <scope>NUCLEOTIDE SEQUENCE</scope>
    <source>
        <strain evidence="1">Kochi</strain>
    </source>
</reference>
<dbReference type="AlphaFoldDB" id="A0AAD3M512"/>
<accession>A0AAD3M512</accession>